<accession>A0ACC6R2J6</accession>
<dbReference type="Proteomes" id="UP001374952">
    <property type="component" value="Unassembled WGS sequence"/>
</dbReference>
<gene>
    <name evidence="1" type="ORF">V6250_07815</name>
</gene>
<proteinExistence type="predicted"/>
<dbReference type="EMBL" id="JBAKAX010000006">
    <property type="protein sequence ID" value="MEL0604070.1"/>
    <property type="molecule type" value="Genomic_DNA"/>
</dbReference>
<sequence length="353" mass="39888">MRFIFFIAAITWLTDAVATPLNQFQVIGSHNSYKKVLNLGVKKELSRLNPKLTAQIDYGHINIVDQLNSGIRHLEIDVLKDPNGGLYLKPWAEHVSSEALFSEQEIEQLSTPGFKVMHIPGVDVQSHCILFSHCLNNLKKWSQANPLHYPIVIMINVKETGTSIDPQPSTLKFKASDYHSLDAVIKQTLSDSLFTPDNLRKSTLSLNETVTQFGWPNVDLLRQKFIFLFDGKKSQTSLYKKNRPSLRGASMFAHYEANQPEAAFMIVNNPVKHFEKIQKLIASGYMVRTRADALLDAKSSNKIKQFNAAKNSGAQIISTDFIPGSPQQVRFNYVVQFDHGHVVRKTPFNLNHI</sequence>
<dbReference type="EC" id="3.1.4.11" evidence="1"/>
<keyword evidence="1" id="KW-0378">Hydrolase</keyword>
<reference evidence="1" key="1">
    <citation type="submission" date="2024-02" db="EMBL/GenBank/DDBJ databases">
        <title>Bacteria isolated from the canopy kelp, Nereocystis luetkeana.</title>
        <authorList>
            <person name="Pfister C.A."/>
            <person name="Younker I.T."/>
            <person name="Light S.H."/>
        </authorList>
    </citation>
    <scope>NUCLEOTIDE SEQUENCE</scope>
    <source>
        <strain evidence="1">TN.2.01</strain>
    </source>
</reference>
<organism evidence="1 2">
    <name type="scientific">Pseudoalteromonas undina</name>
    <dbReference type="NCBI Taxonomy" id="43660"/>
    <lineage>
        <taxon>Bacteria</taxon>
        <taxon>Pseudomonadati</taxon>
        <taxon>Pseudomonadota</taxon>
        <taxon>Gammaproteobacteria</taxon>
        <taxon>Alteromonadales</taxon>
        <taxon>Pseudoalteromonadaceae</taxon>
        <taxon>Pseudoalteromonas</taxon>
    </lineage>
</organism>
<keyword evidence="2" id="KW-1185">Reference proteome</keyword>
<evidence type="ECO:0000313" key="1">
    <source>
        <dbReference type="EMBL" id="MEL0604070.1"/>
    </source>
</evidence>
<name>A0ACC6R2J6_9GAMM</name>
<evidence type="ECO:0000313" key="2">
    <source>
        <dbReference type="Proteomes" id="UP001374952"/>
    </source>
</evidence>
<protein>
    <submittedName>
        <fullName evidence="1">Ca2+-dependent phosphoinositide-specific phospholipase C</fullName>
        <ecNumber evidence="1">3.1.4.11</ecNumber>
    </submittedName>
</protein>
<comment type="caution">
    <text evidence="1">The sequence shown here is derived from an EMBL/GenBank/DDBJ whole genome shotgun (WGS) entry which is preliminary data.</text>
</comment>